<dbReference type="InterPro" id="IPR026728">
    <property type="entry name" value="BLTP3A/B"/>
</dbReference>
<feature type="compositionally biased region" description="Polar residues" evidence="2">
    <location>
        <begin position="899"/>
        <end position="920"/>
    </location>
</feature>
<accession>A0ABP1PQ07</accession>
<sequence length="1356" mass="152446">MAGIIKNQLLKHLSRFVKHLSSDRINVSTLKGEGELTDLELDEDVLTDLLALPTWMKIKKAHCNRVNIRIPWTRLKSLPILLALDKVNVQIETCEEFRKTAADAQNHVASSAGKYGFVNKVIDGITVTVESVEMTFHSREFESRVQISRIRVESRSPQWRSGVELTHSRLKDVRRGEVLVFKEVTWQNLRLEAQSTSDRHLAPLRLLTNQARARIVIKKRLIDCQVVACRLSVILEELLWVLTDSQILAALHFVNSLSGLVKQATEETQRIKAKRKLESLPEYQAQQHQATAMNSSMGGGTDAAKIFEAFDIKETSYHFICDRIILHLLDDPGNGRSIHPDLINGAALQINFAQIMLDFYPYHLARASRKSWPRYSENHVFNWLKESLEAFNVKLMDTILPQNEHRPLARAGTESYSQSPSLSSKPDNKVRTAVGEKIAKLMSTCLVIRIQNVCIYKATTSSKESLQPFLSGYMERPKDLHGIHIEFTWFYHPGELCFPLPSPKIFAYMHPIQVDLDVDTVLWLNAFASNLTESLTKIETETEEPYADLRFELIQPRVVYKCKPYPSQKARPTTLYFQLSRVVMANYRSAETGTREQLLQCLESLKVENNPNAKPQNQNAQSEKLSRFYRHCNNEDLVRKSQVIQKKVESFQDLTSLSKEMLWTEPRDIWFLRVDSFWADFCFEAVGSQKKRSNLTRFESMTDGGVWGGAGNEQLGPPSPFIDPVPLSGWIYAPPPVSNSSVAAQLNTSSAVDELSSPLCVLLNSQSIVSVQLTHYQYLFLMRMVEAFGELSLYLNLDAERVIGELAAKAKSLFLMVNIPRIEVSLLFPAAPPPQLPRDNSTSDNGIQSSPSPSQDFATCTPMMHSAISEPSLPAYQLPQSQPTSMLLPDRQPNLETTKAKSASTLDPYNKASTPVSASPLNKPMPTLDMLTDNLKQGMKQGLSTVFAFSKTGGLSTPDSEVGSTFSTSGSSDNIQFEHLELDDQEKVEGLDDNVEVAEEVVEDHEPLAPNFIPNGPRAHEYETINILVVQLSDIIVCQEAVALDSDIRVTAASLGLDEVTEIQWQEFQRKFIARSKKWKTDRSSFGSNQHQQASSINHSASKINSTPVVRVHLTQKIDGNMVKAYDWRTDKPEVLPKSNSALQKLNLIDSPGGDSLMRKLIIDATQPGLNADVDLSRGQELVLNMSSVVNLTDLVEDEIIPVPFPFEITIYGGKLKLIEDRPPVNITSPGAPPIKVSIPQSIHVQRDEYGVIYIGDKNMPYIIQKASINDFEKILSDLINSVSIRSDDDIVEEEDENSNGSANDVEISEDTKRLQKLNEVILKMEQKLRELKSEKCNLILRINCDQTERIINKKN</sequence>
<feature type="region of interest" description="Disordered" evidence="2">
    <location>
        <begin position="833"/>
        <end position="859"/>
    </location>
</feature>
<feature type="region of interest" description="Disordered" evidence="2">
    <location>
        <begin position="899"/>
        <end position="924"/>
    </location>
</feature>
<evidence type="ECO:0000256" key="2">
    <source>
        <dbReference type="SAM" id="MobiDB-lite"/>
    </source>
</evidence>
<gene>
    <name evidence="3" type="ORF">ODALV1_LOCUS1831</name>
</gene>
<comment type="caution">
    <text evidence="3">The sequence shown here is derived from an EMBL/GenBank/DDBJ whole genome shotgun (WGS) entry which is preliminary data.</text>
</comment>
<dbReference type="PANTHER" id="PTHR22774">
    <property type="entry name" value="CHOREIN N-TERMINAL DOMAIN-CONTAINING PROTEIN"/>
    <property type="match status" value="1"/>
</dbReference>
<evidence type="ECO:0000313" key="3">
    <source>
        <dbReference type="EMBL" id="CAL8071674.1"/>
    </source>
</evidence>
<name>A0ABP1PQ07_9HEXA</name>
<feature type="compositionally biased region" description="Polar residues" evidence="2">
    <location>
        <begin position="838"/>
        <end position="858"/>
    </location>
</feature>
<reference evidence="3 4" key="1">
    <citation type="submission" date="2024-08" db="EMBL/GenBank/DDBJ databases">
        <authorList>
            <person name="Cucini C."/>
            <person name="Frati F."/>
        </authorList>
    </citation>
    <scope>NUCLEOTIDE SEQUENCE [LARGE SCALE GENOMIC DNA]</scope>
</reference>
<dbReference type="Pfam" id="PF24917">
    <property type="entry name" value="BLTP3A_B"/>
    <property type="match status" value="3"/>
</dbReference>
<protein>
    <recommendedName>
        <fullName evidence="5">UHRF1-binding protein 1-like</fullName>
    </recommendedName>
</protein>
<keyword evidence="4" id="KW-1185">Reference proteome</keyword>
<evidence type="ECO:0000256" key="1">
    <source>
        <dbReference type="SAM" id="Coils"/>
    </source>
</evidence>
<keyword evidence="1" id="KW-0175">Coiled coil</keyword>
<dbReference type="PANTHER" id="PTHR22774:SF11">
    <property type="entry name" value="CHOREIN N-TERMINAL DOMAIN-CONTAINING PROTEIN"/>
    <property type="match status" value="1"/>
</dbReference>
<dbReference type="EMBL" id="CAXLJM020000006">
    <property type="protein sequence ID" value="CAL8071674.1"/>
    <property type="molecule type" value="Genomic_DNA"/>
</dbReference>
<feature type="coiled-coil region" evidence="1">
    <location>
        <begin position="1308"/>
        <end position="1335"/>
    </location>
</feature>
<organism evidence="3 4">
    <name type="scientific">Orchesella dallaii</name>
    <dbReference type="NCBI Taxonomy" id="48710"/>
    <lineage>
        <taxon>Eukaryota</taxon>
        <taxon>Metazoa</taxon>
        <taxon>Ecdysozoa</taxon>
        <taxon>Arthropoda</taxon>
        <taxon>Hexapoda</taxon>
        <taxon>Collembola</taxon>
        <taxon>Entomobryomorpha</taxon>
        <taxon>Entomobryoidea</taxon>
        <taxon>Orchesellidae</taxon>
        <taxon>Orchesellinae</taxon>
        <taxon>Orchesella</taxon>
    </lineage>
</organism>
<proteinExistence type="predicted"/>
<evidence type="ECO:0000313" key="4">
    <source>
        <dbReference type="Proteomes" id="UP001642540"/>
    </source>
</evidence>
<evidence type="ECO:0008006" key="5">
    <source>
        <dbReference type="Google" id="ProtNLM"/>
    </source>
</evidence>
<dbReference type="Proteomes" id="UP001642540">
    <property type="component" value="Unassembled WGS sequence"/>
</dbReference>